<dbReference type="CDD" id="cd00130">
    <property type="entry name" value="PAS"/>
    <property type="match status" value="1"/>
</dbReference>
<evidence type="ECO:0000259" key="16">
    <source>
        <dbReference type="PROSITE" id="PS50109"/>
    </source>
</evidence>
<feature type="transmembrane region" description="Helical" evidence="15">
    <location>
        <begin position="41"/>
        <end position="59"/>
    </location>
</feature>
<keyword evidence="10" id="KW-0902">Two-component regulatory system</keyword>
<dbReference type="CDD" id="cd16922">
    <property type="entry name" value="HATPase_EvgS-ArcB-TorS-like"/>
    <property type="match status" value="1"/>
</dbReference>
<dbReference type="SMART" id="SM00448">
    <property type="entry name" value="REC"/>
    <property type="match status" value="2"/>
</dbReference>
<dbReference type="SUPFAM" id="SSF55874">
    <property type="entry name" value="ATPase domain of HSP90 chaperone/DNA topoisomerase II/histidine kinase"/>
    <property type="match status" value="1"/>
</dbReference>
<dbReference type="InterPro" id="IPR013656">
    <property type="entry name" value="PAS_4"/>
</dbReference>
<evidence type="ECO:0000259" key="17">
    <source>
        <dbReference type="PROSITE" id="PS50110"/>
    </source>
</evidence>
<keyword evidence="15" id="KW-1133">Transmembrane helix</keyword>
<dbReference type="Gene3D" id="1.10.287.130">
    <property type="match status" value="1"/>
</dbReference>
<sequence>MQGPSTPATGWPRAALAAVVVVTAALLVVHAWHPGGAFGDGTYLVGVWFGVLVAGLGTWRAAPGHRLVPGLITAGLASSAVGDLTWQGYVWSGADANVSAADLAYFASYLGLGAAIVVITFGRNGAADRRLDTDAILDGLTIITVSVLLFWSVSISAIVADESVSGFTRAVWASYPVADAVLLALVVRALATRWALEAIGIPFVLGVGCWLASDVGYLIYTEEDTLYAVLDLGWMLGGTLMGLSAWRRPPRAKIEVKDAAETEHELWKLGIAIVPLMVPPLLELYSDLRGNDISPYMSVIGMAILLLLAFARTSRLLGSERRARALARKSRRHYARLADNSSDAVIVVDAEGRMLRSSPHLAPLLGVTHVNNTVDWTRHLSTEQTETLATMFGQAMAAPGEAFTTEAMIDPGDGDQRWVSVRMVNLLHDPDVEGIIVSLADITPRKEVELELAGARDAALDGSRAKSAFLATMSHEIRTPMNGVIGLTGLLLTTELDDRQRQYAEGVRGAGESLLSLINDILDFSKVEAGKLQLESLDFNLVQVVEEAAELVAESARTKDLELLAYCSPELPTNLRGDPSRIRQVLLNLAANAVKFTAEGEVVVRAQLEDASSGSVVVRFEVTDTGVGIPVEDQERLFEPFSQADSTTTRKYGGTGLGLAICRQLVDAMSGTLGVRSEPRGGSTFWFTLPLELAHDPSALPAPQSGDLAGLRVLVVDDNQTNRLILTDQLGAWGMLPDAVEDGATALRRLTEARDDEAAYDLVVLDLCMPGMDGLELARRISGSPGPHPGMVVLTSGADVTADDAARVGIRGRLTKPVHLSRLASALEHAVSASRHPDPVPAPAAAPLGGRGHILVVEDSFTNQLVAVGILEHLGYSTEVAANGIEALAAMARTDFGAVLMDCQMPEMDGYEATAEIRRREGADRHTPVIAMTASVTAGDRERCLAAGMDDYVPKPVHPDDLVIALNRWLPARLN</sequence>
<comment type="similarity">
    <text evidence="3">In the N-terminal section; belongs to the phytochrome family.</text>
</comment>
<dbReference type="EC" id="2.7.13.3" evidence="4"/>
<dbReference type="AlphaFoldDB" id="A0A1G9XFE5"/>
<feature type="transmembrane region" description="Helical" evidence="15">
    <location>
        <begin position="294"/>
        <end position="311"/>
    </location>
</feature>
<dbReference type="PROSITE" id="PS50112">
    <property type="entry name" value="PAS"/>
    <property type="match status" value="1"/>
</dbReference>
<feature type="transmembrane region" description="Helical" evidence="15">
    <location>
        <begin position="103"/>
        <end position="123"/>
    </location>
</feature>
<dbReference type="InterPro" id="IPR011006">
    <property type="entry name" value="CheY-like_superfamily"/>
</dbReference>
<keyword evidence="8" id="KW-0418">Kinase</keyword>
<dbReference type="SUPFAM" id="SSF55785">
    <property type="entry name" value="PYP-like sensor domain (PAS domain)"/>
    <property type="match status" value="1"/>
</dbReference>
<dbReference type="SUPFAM" id="SSF52172">
    <property type="entry name" value="CheY-like"/>
    <property type="match status" value="2"/>
</dbReference>
<evidence type="ECO:0000313" key="20">
    <source>
        <dbReference type="EMBL" id="SDM95529.1"/>
    </source>
</evidence>
<feature type="domain" description="PAC" evidence="19">
    <location>
        <begin position="403"/>
        <end position="454"/>
    </location>
</feature>
<feature type="modified residue" description="4-aspartylphosphate" evidence="14">
    <location>
        <position position="902"/>
    </location>
</feature>
<dbReference type="InterPro" id="IPR000014">
    <property type="entry name" value="PAS"/>
</dbReference>
<protein>
    <recommendedName>
        <fullName evidence="13">Circadian input-output histidine kinase CikA</fullName>
        <ecNumber evidence="4">2.7.13.3</ecNumber>
    </recommendedName>
    <alternativeName>
        <fullName evidence="12">Sensory/regulatory protein RpfC</fullName>
    </alternativeName>
</protein>
<evidence type="ECO:0000256" key="4">
    <source>
        <dbReference type="ARBA" id="ARBA00012438"/>
    </source>
</evidence>
<feature type="modified residue" description="4-aspartylphosphate" evidence="14">
    <location>
        <position position="766"/>
    </location>
</feature>
<dbReference type="NCBIfam" id="TIGR00229">
    <property type="entry name" value="sensory_box"/>
    <property type="match status" value="1"/>
</dbReference>
<dbReference type="SUPFAM" id="SSF47384">
    <property type="entry name" value="Homodimeric domain of signal transducing histidine kinase"/>
    <property type="match status" value="1"/>
</dbReference>
<dbReference type="SMART" id="SM00387">
    <property type="entry name" value="HATPase_c"/>
    <property type="match status" value="1"/>
</dbReference>
<dbReference type="Pfam" id="PF00512">
    <property type="entry name" value="HisKA"/>
    <property type="match status" value="1"/>
</dbReference>
<dbReference type="Proteomes" id="UP000199004">
    <property type="component" value="Unassembled WGS sequence"/>
</dbReference>
<dbReference type="RefSeq" id="WP_091022930.1">
    <property type="nucleotide sequence ID" value="NZ_BKAE01000001.1"/>
</dbReference>
<dbReference type="Gene3D" id="3.30.450.20">
    <property type="entry name" value="PAS domain"/>
    <property type="match status" value="1"/>
</dbReference>
<reference evidence="20 21" key="1">
    <citation type="submission" date="2016-10" db="EMBL/GenBank/DDBJ databases">
        <authorList>
            <person name="de Groot N.N."/>
        </authorList>
    </citation>
    <scope>NUCLEOTIDE SEQUENCE [LARGE SCALE GENOMIC DNA]</scope>
    <source>
        <strain evidence="20 21">CGMCC 1.11147</strain>
    </source>
</reference>
<evidence type="ECO:0000256" key="3">
    <source>
        <dbReference type="ARBA" id="ARBA00006402"/>
    </source>
</evidence>
<evidence type="ECO:0000256" key="2">
    <source>
        <dbReference type="ARBA" id="ARBA00004236"/>
    </source>
</evidence>
<feature type="transmembrane region" description="Helical" evidence="15">
    <location>
        <begin position="198"/>
        <end position="220"/>
    </location>
</feature>
<evidence type="ECO:0000256" key="14">
    <source>
        <dbReference type="PROSITE-ProRule" id="PRU00169"/>
    </source>
</evidence>
<gene>
    <name evidence="20" type="ORF">SAMN05192576_1356</name>
</gene>
<dbReference type="CDD" id="cd00082">
    <property type="entry name" value="HisKA"/>
    <property type="match status" value="1"/>
</dbReference>
<dbReference type="PROSITE" id="PS50109">
    <property type="entry name" value="HIS_KIN"/>
    <property type="match status" value="1"/>
</dbReference>
<dbReference type="FunFam" id="1.10.287.130:FF:000002">
    <property type="entry name" value="Two-component osmosensing histidine kinase"/>
    <property type="match status" value="1"/>
</dbReference>
<proteinExistence type="inferred from homology"/>
<dbReference type="InterPro" id="IPR036890">
    <property type="entry name" value="HATPase_C_sf"/>
</dbReference>
<evidence type="ECO:0000256" key="5">
    <source>
        <dbReference type="ARBA" id="ARBA00022553"/>
    </source>
</evidence>
<evidence type="ECO:0000313" key="21">
    <source>
        <dbReference type="Proteomes" id="UP000199004"/>
    </source>
</evidence>
<dbReference type="SMART" id="SM00388">
    <property type="entry name" value="HisKA"/>
    <property type="match status" value="1"/>
</dbReference>
<feature type="transmembrane region" description="Helical" evidence="15">
    <location>
        <begin position="135"/>
        <end position="160"/>
    </location>
</feature>
<dbReference type="Pfam" id="PF02518">
    <property type="entry name" value="HATPase_c"/>
    <property type="match status" value="1"/>
</dbReference>
<dbReference type="InterPro" id="IPR036097">
    <property type="entry name" value="HisK_dim/P_sf"/>
</dbReference>
<dbReference type="PRINTS" id="PR00344">
    <property type="entry name" value="BCTRLSENSOR"/>
</dbReference>
<dbReference type="InterPro" id="IPR003594">
    <property type="entry name" value="HATPase_dom"/>
</dbReference>
<dbReference type="PROSITE" id="PS50113">
    <property type="entry name" value="PAC"/>
    <property type="match status" value="1"/>
</dbReference>
<evidence type="ECO:0000256" key="1">
    <source>
        <dbReference type="ARBA" id="ARBA00000085"/>
    </source>
</evidence>
<dbReference type="STRING" id="1005944.SAMN05192576_1356"/>
<name>A0A1G9XFE5_9ACTN</name>
<organism evidence="20 21">
    <name type="scientific">Nocardioides szechwanensis</name>
    <dbReference type="NCBI Taxonomy" id="1005944"/>
    <lineage>
        <taxon>Bacteria</taxon>
        <taxon>Bacillati</taxon>
        <taxon>Actinomycetota</taxon>
        <taxon>Actinomycetes</taxon>
        <taxon>Propionibacteriales</taxon>
        <taxon>Nocardioidaceae</taxon>
        <taxon>Nocardioides</taxon>
    </lineage>
</organism>
<dbReference type="PANTHER" id="PTHR45339">
    <property type="entry name" value="HYBRID SIGNAL TRANSDUCTION HISTIDINE KINASE J"/>
    <property type="match status" value="1"/>
</dbReference>
<accession>A0A1G9XFE5</accession>
<dbReference type="GO" id="GO:0000155">
    <property type="term" value="F:phosphorelay sensor kinase activity"/>
    <property type="evidence" value="ECO:0007669"/>
    <property type="project" value="InterPro"/>
</dbReference>
<dbReference type="Gene3D" id="3.30.565.10">
    <property type="entry name" value="Histidine kinase-like ATPase, C-terminal domain"/>
    <property type="match status" value="1"/>
</dbReference>
<keyword evidence="15" id="KW-0472">Membrane</keyword>
<comment type="catalytic activity">
    <reaction evidence="1">
        <text>ATP + protein L-histidine = ADP + protein N-phospho-L-histidine.</text>
        <dbReference type="EC" id="2.7.13.3"/>
    </reaction>
</comment>
<dbReference type="GO" id="GO:0005524">
    <property type="term" value="F:ATP binding"/>
    <property type="evidence" value="ECO:0007669"/>
    <property type="project" value="UniProtKB-KW"/>
</dbReference>
<comment type="subunit">
    <text evidence="11">At low DSF concentrations, interacts with RpfF.</text>
</comment>
<evidence type="ECO:0000256" key="15">
    <source>
        <dbReference type="SAM" id="Phobius"/>
    </source>
</evidence>
<evidence type="ECO:0000256" key="6">
    <source>
        <dbReference type="ARBA" id="ARBA00022679"/>
    </source>
</evidence>
<dbReference type="InterPro" id="IPR004358">
    <property type="entry name" value="Sig_transdc_His_kin-like_C"/>
</dbReference>
<dbReference type="FunFam" id="3.30.565.10:FF:000010">
    <property type="entry name" value="Sensor histidine kinase RcsC"/>
    <property type="match status" value="1"/>
</dbReference>
<evidence type="ECO:0000256" key="12">
    <source>
        <dbReference type="ARBA" id="ARBA00068150"/>
    </source>
</evidence>
<dbReference type="Gene3D" id="3.40.50.2300">
    <property type="match status" value="2"/>
</dbReference>
<feature type="transmembrane region" description="Helical" evidence="15">
    <location>
        <begin position="172"/>
        <end position="191"/>
    </location>
</feature>
<dbReference type="EMBL" id="FNIC01000001">
    <property type="protein sequence ID" value="SDM95529.1"/>
    <property type="molecule type" value="Genomic_DNA"/>
</dbReference>
<dbReference type="InterPro" id="IPR001789">
    <property type="entry name" value="Sig_transdc_resp-reg_receiver"/>
</dbReference>
<dbReference type="InterPro" id="IPR000700">
    <property type="entry name" value="PAS-assoc_C"/>
</dbReference>
<feature type="transmembrane region" description="Helical" evidence="15">
    <location>
        <begin position="71"/>
        <end position="91"/>
    </location>
</feature>
<keyword evidence="9" id="KW-0067">ATP-binding</keyword>
<dbReference type="InterPro" id="IPR003661">
    <property type="entry name" value="HisK_dim/P_dom"/>
</dbReference>
<dbReference type="Pfam" id="PF08448">
    <property type="entry name" value="PAS_4"/>
    <property type="match status" value="1"/>
</dbReference>
<evidence type="ECO:0000256" key="11">
    <source>
        <dbReference type="ARBA" id="ARBA00064003"/>
    </source>
</evidence>
<feature type="domain" description="PAS" evidence="18">
    <location>
        <begin position="330"/>
        <end position="368"/>
    </location>
</feature>
<evidence type="ECO:0000256" key="9">
    <source>
        <dbReference type="ARBA" id="ARBA00022840"/>
    </source>
</evidence>
<keyword evidence="5 14" id="KW-0597">Phosphoprotein</keyword>
<feature type="domain" description="Histidine kinase" evidence="16">
    <location>
        <begin position="472"/>
        <end position="693"/>
    </location>
</feature>
<keyword evidence="15" id="KW-0812">Transmembrane</keyword>
<evidence type="ECO:0000259" key="19">
    <source>
        <dbReference type="PROSITE" id="PS50113"/>
    </source>
</evidence>
<feature type="domain" description="Response regulatory" evidence="17">
    <location>
        <begin position="853"/>
        <end position="970"/>
    </location>
</feature>
<feature type="transmembrane region" description="Helical" evidence="15">
    <location>
        <begin position="226"/>
        <end position="246"/>
    </location>
</feature>
<dbReference type="InterPro" id="IPR005467">
    <property type="entry name" value="His_kinase_dom"/>
</dbReference>
<dbReference type="PROSITE" id="PS50110">
    <property type="entry name" value="RESPONSE_REGULATORY"/>
    <property type="match status" value="2"/>
</dbReference>
<dbReference type="Pfam" id="PF00072">
    <property type="entry name" value="Response_reg"/>
    <property type="match status" value="2"/>
</dbReference>
<keyword evidence="7" id="KW-0547">Nucleotide-binding</keyword>
<dbReference type="GO" id="GO:0005886">
    <property type="term" value="C:plasma membrane"/>
    <property type="evidence" value="ECO:0007669"/>
    <property type="project" value="UniProtKB-SubCell"/>
</dbReference>
<evidence type="ECO:0000259" key="18">
    <source>
        <dbReference type="PROSITE" id="PS50112"/>
    </source>
</evidence>
<evidence type="ECO:0000256" key="7">
    <source>
        <dbReference type="ARBA" id="ARBA00022741"/>
    </source>
</evidence>
<dbReference type="OrthoDB" id="9810730at2"/>
<dbReference type="PANTHER" id="PTHR45339:SF1">
    <property type="entry name" value="HYBRID SIGNAL TRANSDUCTION HISTIDINE KINASE J"/>
    <property type="match status" value="1"/>
</dbReference>
<evidence type="ECO:0000256" key="13">
    <source>
        <dbReference type="ARBA" id="ARBA00074306"/>
    </source>
</evidence>
<feature type="domain" description="Response regulatory" evidence="17">
    <location>
        <begin position="712"/>
        <end position="831"/>
    </location>
</feature>
<keyword evidence="21" id="KW-1185">Reference proteome</keyword>
<evidence type="ECO:0000256" key="10">
    <source>
        <dbReference type="ARBA" id="ARBA00023012"/>
    </source>
</evidence>
<keyword evidence="6" id="KW-0808">Transferase</keyword>
<comment type="subcellular location">
    <subcellularLocation>
        <location evidence="2">Cell membrane</location>
    </subcellularLocation>
</comment>
<dbReference type="InterPro" id="IPR035965">
    <property type="entry name" value="PAS-like_dom_sf"/>
</dbReference>
<dbReference type="CDD" id="cd17546">
    <property type="entry name" value="REC_hyHK_CKI1_RcsC-like"/>
    <property type="match status" value="1"/>
</dbReference>
<evidence type="ECO:0000256" key="8">
    <source>
        <dbReference type="ARBA" id="ARBA00022777"/>
    </source>
</evidence>